<sequence length="78" mass="9015">MFFDEVNDAKYKEVFESVYALLSSSIEENPEKSKLNLERQLEDLYFQEGNDWLGRSEHQAITISATIAACEILLLELK</sequence>
<comment type="caution">
    <text evidence="1">The sequence shown here is derived from an EMBL/GenBank/DDBJ whole genome shotgun (WGS) entry which is preliminary data.</text>
</comment>
<gene>
    <name evidence="1" type="ORF">QE109_14180</name>
</gene>
<dbReference type="RefSeq" id="WP_281095200.1">
    <property type="nucleotide sequence ID" value="NZ_JARYZI010000011.1"/>
</dbReference>
<protein>
    <submittedName>
        <fullName evidence="1">Uncharacterized protein</fullName>
    </submittedName>
</protein>
<organism evidence="1 2">
    <name type="scientific">Fusibacter bizertensis</name>
    <dbReference type="NCBI Taxonomy" id="1488331"/>
    <lineage>
        <taxon>Bacteria</taxon>
        <taxon>Bacillati</taxon>
        <taxon>Bacillota</taxon>
        <taxon>Clostridia</taxon>
        <taxon>Eubacteriales</taxon>
        <taxon>Eubacteriales Family XII. Incertae Sedis</taxon>
        <taxon>Fusibacter</taxon>
    </lineage>
</organism>
<accession>A0ABT6NG00</accession>
<keyword evidence="2" id="KW-1185">Reference proteome</keyword>
<dbReference type="EMBL" id="JARYZI010000011">
    <property type="protein sequence ID" value="MDH8679302.1"/>
    <property type="molecule type" value="Genomic_DNA"/>
</dbReference>
<name>A0ABT6NG00_9FIRM</name>
<evidence type="ECO:0000313" key="2">
    <source>
        <dbReference type="Proteomes" id="UP001158045"/>
    </source>
</evidence>
<proteinExistence type="predicted"/>
<reference evidence="1 2" key="1">
    <citation type="submission" date="2023-04" db="EMBL/GenBank/DDBJ databases">
        <title>Fusibacter bizertensis strain WBS, isolated from littoral bottom sediments of the Arctic seas - biochemical and genomic analysis.</title>
        <authorList>
            <person name="Brioukhanov A.L."/>
        </authorList>
    </citation>
    <scope>NUCLEOTIDE SEQUENCE [LARGE SCALE GENOMIC DNA]</scope>
    <source>
        <strain evidence="1 2">WBS</strain>
    </source>
</reference>
<evidence type="ECO:0000313" key="1">
    <source>
        <dbReference type="EMBL" id="MDH8679302.1"/>
    </source>
</evidence>
<dbReference type="Proteomes" id="UP001158045">
    <property type="component" value="Unassembled WGS sequence"/>
</dbReference>